<dbReference type="Gene3D" id="1.10.472.10">
    <property type="entry name" value="Cyclin-like"/>
    <property type="match status" value="2"/>
</dbReference>
<dbReference type="EMBL" id="JABFOF010000009">
    <property type="protein sequence ID" value="KAG2380888.1"/>
    <property type="molecule type" value="Genomic_DNA"/>
</dbReference>
<evidence type="ECO:0000256" key="2">
    <source>
        <dbReference type="ARBA" id="ARBA00022618"/>
    </source>
</evidence>
<accession>A0A8T0JRM5</accession>
<dbReference type="SMART" id="SM00385">
    <property type="entry name" value="CYCLIN"/>
    <property type="match status" value="1"/>
</dbReference>
<evidence type="ECO:0000256" key="4">
    <source>
        <dbReference type="ARBA" id="ARBA00023306"/>
    </source>
</evidence>
<evidence type="ECO:0000256" key="1">
    <source>
        <dbReference type="ARBA" id="ARBA00011177"/>
    </source>
</evidence>
<dbReference type="GO" id="GO:0051301">
    <property type="term" value="P:cell division"/>
    <property type="evidence" value="ECO:0007669"/>
    <property type="project" value="UniProtKB-KW"/>
</dbReference>
<organism evidence="8 9">
    <name type="scientific">Phaseolus angularis</name>
    <name type="common">Azuki bean</name>
    <name type="synonym">Vigna angularis</name>
    <dbReference type="NCBI Taxonomy" id="3914"/>
    <lineage>
        <taxon>Eukaryota</taxon>
        <taxon>Viridiplantae</taxon>
        <taxon>Streptophyta</taxon>
        <taxon>Embryophyta</taxon>
        <taxon>Tracheophyta</taxon>
        <taxon>Spermatophyta</taxon>
        <taxon>Magnoliopsida</taxon>
        <taxon>eudicotyledons</taxon>
        <taxon>Gunneridae</taxon>
        <taxon>Pentapetalae</taxon>
        <taxon>rosids</taxon>
        <taxon>fabids</taxon>
        <taxon>Fabales</taxon>
        <taxon>Fabaceae</taxon>
        <taxon>Papilionoideae</taxon>
        <taxon>50 kb inversion clade</taxon>
        <taxon>NPAAA clade</taxon>
        <taxon>indigoferoid/millettioid clade</taxon>
        <taxon>Phaseoleae</taxon>
        <taxon>Vigna</taxon>
    </lineage>
</organism>
<evidence type="ECO:0000313" key="9">
    <source>
        <dbReference type="Proteomes" id="UP000743370"/>
    </source>
</evidence>
<dbReference type="InterPro" id="IPR048258">
    <property type="entry name" value="Cyclins_cyclin-box"/>
</dbReference>
<keyword evidence="3 6" id="KW-0195">Cyclin</keyword>
<comment type="caution">
    <text evidence="8">The sequence shown here is derived from an EMBL/GenBank/DDBJ whole genome shotgun (WGS) entry which is preliminary data.</text>
</comment>
<dbReference type="InterPro" id="IPR013763">
    <property type="entry name" value="Cyclin-like_dom"/>
</dbReference>
<dbReference type="InterPro" id="IPR004367">
    <property type="entry name" value="Cyclin_C-dom"/>
</dbReference>
<dbReference type="Proteomes" id="UP000743370">
    <property type="component" value="Unassembled WGS sequence"/>
</dbReference>
<gene>
    <name evidence="8" type="ORF">HKW66_Vig0202610</name>
</gene>
<evidence type="ECO:0000256" key="6">
    <source>
        <dbReference type="RuleBase" id="RU000383"/>
    </source>
</evidence>
<keyword evidence="2" id="KW-0132">Cell division</keyword>
<dbReference type="Pfam" id="PF00134">
    <property type="entry name" value="Cyclin_N"/>
    <property type="match status" value="1"/>
</dbReference>
<dbReference type="InterPro" id="IPR036915">
    <property type="entry name" value="Cyclin-like_sf"/>
</dbReference>
<dbReference type="Pfam" id="PF02984">
    <property type="entry name" value="Cyclin_C"/>
    <property type="match status" value="1"/>
</dbReference>
<name>A0A8T0JRM5_PHAAN</name>
<evidence type="ECO:0000313" key="8">
    <source>
        <dbReference type="EMBL" id="KAG2380888.1"/>
    </source>
</evidence>
<comment type="subunit">
    <text evidence="1">Interacts with the CDC2 protein kinase to form a serine/threonine kinase holoenzyme complex also known as maturation promoting factor (MPF). The cyclin subunit imparts substrate specificity to the complex.</text>
</comment>
<dbReference type="CDD" id="cd20544">
    <property type="entry name" value="CYCLIN_AtCycD-like_rpt2"/>
    <property type="match status" value="1"/>
</dbReference>
<evidence type="ECO:0000256" key="3">
    <source>
        <dbReference type="ARBA" id="ARBA00023127"/>
    </source>
</evidence>
<evidence type="ECO:0000259" key="7">
    <source>
        <dbReference type="SMART" id="SM00385"/>
    </source>
</evidence>
<dbReference type="SUPFAM" id="SSF47954">
    <property type="entry name" value="Cyclin-like"/>
    <property type="match status" value="1"/>
</dbReference>
<sequence length="298" mass="34593">MVCECMDNLLCDEVWLSNSENTFEEEVGDFVSLKSYENKEFEEAFALYLEKEASSLPEQDYAKYLHSNSLFVSRCRVIQWLVKCGSHFNLSFGTVFLAVNYLDRFVSICQSNDWKYWMLELLSVSCLSVAIKFNEKSELSMNEIQVEGLNYSFQSSVILKMELILLKALGWHLNSVTSYSFVEIVDNDFLESHLYQKLISPATQLLLQATLDQKMLEFRPSIIGISALWCTLQHLFPQTSDTYIAYIMRLLNQSQKDDIIKCHELMQRQTSFWCENQRHCPLSPTTVLLNTSTRIYDG</sequence>
<reference evidence="8 9" key="1">
    <citation type="submission" date="2020-05" db="EMBL/GenBank/DDBJ databases">
        <title>Vigna angularis (adzuki bean) Var. LongXiaoDou No. 4 denovo assembly.</title>
        <authorList>
            <person name="Xiang H."/>
        </authorList>
    </citation>
    <scope>NUCLEOTIDE SEQUENCE [LARGE SCALE GENOMIC DNA]</scope>
    <source>
        <tissue evidence="8">Leaf</tissue>
    </source>
</reference>
<proteinExistence type="inferred from homology"/>
<dbReference type="InterPro" id="IPR039361">
    <property type="entry name" value="Cyclin"/>
</dbReference>
<dbReference type="PANTHER" id="PTHR10177">
    <property type="entry name" value="CYCLINS"/>
    <property type="match status" value="1"/>
</dbReference>
<dbReference type="InterPro" id="IPR006671">
    <property type="entry name" value="Cyclin_N"/>
</dbReference>
<protein>
    <recommendedName>
        <fullName evidence="5">B-like cyclin</fullName>
    </recommendedName>
</protein>
<evidence type="ECO:0000256" key="5">
    <source>
        <dbReference type="ARBA" id="ARBA00032263"/>
    </source>
</evidence>
<feature type="domain" description="Cyclin-like" evidence="7">
    <location>
        <begin position="79"/>
        <end position="167"/>
    </location>
</feature>
<dbReference type="AlphaFoldDB" id="A0A8T0JRM5"/>
<comment type="similarity">
    <text evidence="6">Belongs to the cyclin family.</text>
</comment>
<dbReference type="PROSITE" id="PS00292">
    <property type="entry name" value="CYCLINS"/>
    <property type="match status" value="1"/>
</dbReference>
<keyword evidence="4" id="KW-0131">Cell cycle</keyword>